<sequence length="39" mass="4121">MDGVWMLSFSESTNALNKGRSALSKNSVPMLSGEALSFG</sequence>
<accession>A0A0E9SJV1</accession>
<evidence type="ECO:0000313" key="1">
    <source>
        <dbReference type="EMBL" id="JAH41512.1"/>
    </source>
</evidence>
<name>A0A0E9SJV1_ANGAN</name>
<protein>
    <submittedName>
        <fullName evidence="1">Uncharacterized protein</fullName>
    </submittedName>
</protein>
<proteinExistence type="predicted"/>
<organism evidence="1">
    <name type="scientific">Anguilla anguilla</name>
    <name type="common">European freshwater eel</name>
    <name type="synonym">Muraena anguilla</name>
    <dbReference type="NCBI Taxonomy" id="7936"/>
    <lineage>
        <taxon>Eukaryota</taxon>
        <taxon>Metazoa</taxon>
        <taxon>Chordata</taxon>
        <taxon>Craniata</taxon>
        <taxon>Vertebrata</taxon>
        <taxon>Euteleostomi</taxon>
        <taxon>Actinopterygii</taxon>
        <taxon>Neopterygii</taxon>
        <taxon>Teleostei</taxon>
        <taxon>Anguilliformes</taxon>
        <taxon>Anguillidae</taxon>
        <taxon>Anguilla</taxon>
    </lineage>
</organism>
<reference evidence="1" key="2">
    <citation type="journal article" date="2015" name="Fish Shellfish Immunol.">
        <title>Early steps in the European eel (Anguilla anguilla)-Vibrio vulnificus interaction in the gills: Role of the RtxA13 toxin.</title>
        <authorList>
            <person name="Callol A."/>
            <person name="Pajuelo D."/>
            <person name="Ebbesson L."/>
            <person name="Teles M."/>
            <person name="MacKenzie S."/>
            <person name="Amaro C."/>
        </authorList>
    </citation>
    <scope>NUCLEOTIDE SEQUENCE</scope>
</reference>
<reference evidence="1" key="1">
    <citation type="submission" date="2014-11" db="EMBL/GenBank/DDBJ databases">
        <authorList>
            <person name="Amaro Gonzalez C."/>
        </authorList>
    </citation>
    <scope>NUCLEOTIDE SEQUENCE</scope>
</reference>
<dbReference type="AlphaFoldDB" id="A0A0E9SJV1"/>
<dbReference type="EMBL" id="GBXM01067065">
    <property type="protein sequence ID" value="JAH41512.1"/>
    <property type="molecule type" value="Transcribed_RNA"/>
</dbReference>